<dbReference type="GO" id="GO:0003676">
    <property type="term" value="F:nucleic acid binding"/>
    <property type="evidence" value="ECO:0007669"/>
    <property type="project" value="InterPro"/>
</dbReference>
<proteinExistence type="predicted"/>
<keyword evidence="1" id="KW-0472">Membrane</keyword>
<dbReference type="AlphaFoldDB" id="A0AAX2CIQ0"/>
<keyword evidence="1" id="KW-1133">Transmembrane helix</keyword>
<feature type="transmembrane region" description="Helical" evidence="1">
    <location>
        <begin position="62"/>
        <end position="81"/>
    </location>
</feature>
<evidence type="ECO:0008006" key="4">
    <source>
        <dbReference type="Google" id="ProtNLM"/>
    </source>
</evidence>
<dbReference type="Proteomes" id="UP000242164">
    <property type="component" value="Unassembled WGS sequence"/>
</dbReference>
<name>A0AAX2CIQ0_9BACI</name>
<evidence type="ECO:0000256" key="1">
    <source>
        <dbReference type="SAM" id="Phobius"/>
    </source>
</evidence>
<feature type="transmembrane region" description="Helical" evidence="1">
    <location>
        <begin position="6"/>
        <end position="24"/>
    </location>
</feature>
<dbReference type="Pfam" id="PF06961">
    <property type="entry name" value="DUF1294"/>
    <property type="match status" value="1"/>
</dbReference>
<dbReference type="RefSeq" id="WP_048723946.1">
    <property type="nucleotide sequence ID" value="NZ_CP024101.1"/>
</dbReference>
<reference evidence="2 3" key="1">
    <citation type="submission" date="2016-08" db="EMBL/GenBank/DDBJ databases">
        <authorList>
            <person name="Loux V."/>
            <person name="Rue O."/>
        </authorList>
    </citation>
    <scope>NUCLEOTIDE SEQUENCE [LARGE SCALE GENOMIC DNA]</scope>
    <source>
        <strain evidence="2 3">AFSSA_08CEB44bac</strain>
    </source>
</reference>
<sequence length="82" mass="9488">MKWIYFIVINVIAFSMMGLDKRKARKKKWRTPERTLFLVAAAGGALGAWFGMYVFHHKTHKNQFVLGIPLLVFITIGLFFVV</sequence>
<dbReference type="InterPro" id="IPR012156">
    <property type="entry name" value="Cold_shock_CspA"/>
</dbReference>
<evidence type="ECO:0000313" key="3">
    <source>
        <dbReference type="Proteomes" id="UP000242164"/>
    </source>
</evidence>
<keyword evidence="1" id="KW-0812">Transmembrane</keyword>
<dbReference type="InterPro" id="IPR010718">
    <property type="entry name" value="DUF1294"/>
</dbReference>
<organism evidence="2 3">
    <name type="scientific">Bacillus cytotoxicus</name>
    <dbReference type="NCBI Taxonomy" id="580165"/>
    <lineage>
        <taxon>Bacteria</taxon>
        <taxon>Bacillati</taxon>
        <taxon>Bacillota</taxon>
        <taxon>Bacilli</taxon>
        <taxon>Bacillales</taxon>
        <taxon>Bacillaceae</taxon>
        <taxon>Bacillus</taxon>
        <taxon>Bacillus cereus group</taxon>
    </lineage>
</organism>
<protein>
    <recommendedName>
        <fullName evidence="4">DUF1294 domain-containing protein</fullName>
    </recommendedName>
</protein>
<feature type="transmembrane region" description="Helical" evidence="1">
    <location>
        <begin position="36"/>
        <end position="56"/>
    </location>
</feature>
<accession>A0AAX2CIQ0</accession>
<dbReference type="PIRSF" id="PIRSF002599">
    <property type="entry name" value="Cold_shock_A"/>
    <property type="match status" value="1"/>
</dbReference>
<evidence type="ECO:0000313" key="2">
    <source>
        <dbReference type="EMBL" id="SCL95437.1"/>
    </source>
</evidence>
<dbReference type="EMBL" id="FMIK01000031">
    <property type="protein sequence ID" value="SCL95437.1"/>
    <property type="molecule type" value="Genomic_DNA"/>
</dbReference>
<gene>
    <name evidence="2" type="ORF">BCB44BAC_02547</name>
</gene>
<comment type="caution">
    <text evidence="2">The sequence shown here is derived from an EMBL/GenBank/DDBJ whole genome shotgun (WGS) entry which is preliminary data.</text>
</comment>